<dbReference type="EMBL" id="CAJPEX010002637">
    <property type="protein sequence ID" value="CAG0921276.1"/>
    <property type="molecule type" value="Genomic_DNA"/>
</dbReference>
<protein>
    <recommendedName>
        <fullName evidence="4">Apple domain-containing protein</fullName>
    </recommendedName>
</protein>
<dbReference type="EMBL" id="OA884674">
    <property type="protein sequence ID" value="CAD7281124.1"/>
    <property type="molecule type" value="Genomic_DNA"/>
</dbReference>
<dbReference type="AlphaFoldDB" id="A0A7R9BT59"/>
<proteinExistence type="predicted"/>
<organism evidence="2">
    <name type="scientific">Notodromas monacha</name>
    <dbReference type="NCBI Taxonomy" id="399045"/>
    <lineage>
        <taxon>Eukaryota</taxon>
        <taxon>Metazoa</taxon>
        <taxon>Ecdysozoa</taxon>
        <taxon>Arthropoda</taxon>
        <taxon>Crustacea</taxon>
        <taxon>Oligostraca</taxon>
        <taxon>Ostracoda</taxon>
        <taxon>Podocopa</taxon>
        <taxon>Podocopida</taxon>
        <taxon>Cypridocopina</taxon>
        <taxon>Cypridoidea</taxon>
        <taxon>Cyprididae</taxon>
        <taxon>Notodromas</taxon>
    </lineage>
</organism>
<dbReference type="Proteomes" id="UP000678499">
    <property type="component" value="Unassembled WGS sequence"/>
</dbReference>
<evidence type="ECO:0000313" key="3">
    <source>
        <dbReference type="Proteomes" id="UP000678499"/>
    </source>
</evidence>
<evidence type="ECO:0000256" key="1">
    <source>
        <dbReference type="SAM" id="SignalP"/>
    </source>
</evidence>
<feature type="chain" id="PRO_5036210325" description="Apple domain-containing protein" evidence="1">
    <location>
        <begin position="25"/>
        <end position="163"/>
    </location>
</feature>
<feature type="signal peptide" evidence="1">
    <location>
        <begin position="1"/>
        <end position="24"/>
    </location>
</feature>
<sequence>MMTVLSAQTVILAVIVVSANPGWCQSNQMAFKMTKFPGNTTVQSLAFQPTAFLTVLPNVSIVACGSSCIAVGTCNSFNWVEGSPASFGRCEIINGSTWTPSLFVSRTTESSKFFVNEVLSKTDGYYVIIPAINQDPVNLDNPSIIHLEIPSGYSTCWHLLLLE</sequence>
<gene>
    <name evidence="2" type="ORF">NMOB1V02_LOCUS8776</name>
</gene>
<evidence type="ECO:0000313" key="2">
    <source>
        <dbReference type="EMBL" id="CAD7281124.1"/>
    </source>
</evidence>
<keyword evidence="3" id="KW-1185">Reference proteome</keyword>
<accession>A0A7R9BT59</accession>
<keyword evidence="1" id="KW-0732">Signal</keyword>
<name>A0A7R9BT59_9CRUS</name>
<reference evidence="2" key="1">
    <citation type="submission" date="2020-11" db="EMBL/GenBank/DDBJ databases">
        <authorList>
            <person name="Tran Van P."/>
        </authorList>
    </citation>
    <scope>NUCLEOTIDE SEQUENCE</scope>
</reference>
<evidence type="ECO:0008006" key="4">
    <source>
        <dbReference type="Google" id="ProtNLM"/>
    </source>
</evidence>